<gene>
    <name evidence="1" type="ORF">ABIE04_002608</name>
</gene>
<dbReference type="Pfam" id="PF06037">
    <property type="entry name" value="DUF922"/>
    <property type="match status" value="1"/>
</dbReference>
<comment type="caution">
    <text evidence="1">The sequence shown here is derived from an EMBL/GenBank/DDBJ whole genome shotgun (WGS) entry which is preliminary data.</text>
</comment>
<evidence type="ECO:0000313" key="2">
    <source>
        <dbReference type="Proteomes" id="UP001549251"/>
    </source>
</evidence>
<protein>
    <submittedName>
        <fullName evidence="1">Secreted Zn-dependent protease</fullName>
    </submittedName>
</protein>
<accession>A0ABV2PYY2</accession>
<keyword evidence="1" id="KW-0645">Protease</keyword>
<evidence type="ECO:0000313" key="1">
    <source>
        <dbReference type="EMBL" id="MET4570247.1"/>
    </source>
</evidence>
<dbReference type="RefSeq" id="WP_354550879.1">
    <property type="nucleotide sequence ID" value="NZ_JBEPSD010000002.1"/>
</dbReference>
<reference evidence="1 2" key="1">
    <citation type="submission" date="2024-06" db="EMBL/GenBank/DDBJ databases">
        <title>Sorghum-associated microbial communities from plants grown in Nebraska, USA.</title>
        <authorList>
            <person name="Schachtman D."/>
        </authorList>
    </citation>
    <scope>NUCLEOTIDE SEQUENCE [LARGE SCALE GENOMIC DNA]</scope>
    <source>
        <strain evidence="1 2">1757</strain>
    </source>
</reference>
<keyword evidence="1" id="KW-0378">Hydrolase</keyword>
<dbReference type="GO" id="GO:0008233">
    <property type="term" value="F:peptidase activity"/>
    <property type="evidence" value="ECO:0007669"/>
    <property type="project" value="UniProtKB-KW"/>
</dbReference>
<dbReference type="GO" id="GO:0006508">
    <property type="term" value="P:proteolysis"/>
    <property type="evidence" value="ECO:0007669"/>
    <property type="project" value="UniProtKB-KW"/>
</dbReference>
<dbReference type="EMBL" id="JBEPSD010000002">
    <property type="protein sequence ID" value="MET4570247.1"/>
    <property type="molecule type" value="Genomic_DNA"/>
</dbReference>
<dbReference type="Proteomes" id="UP001549251">
    <property type="component" value="Unassembled WGS sequence"/>
</dbReference>
<keyword evidence="2" id="KW-1185">Reference proteome</keyword>
<dbReference type="InterPro" id="IPR010321">
    <property type="entry name" value="DUF922"/>
</dbReference>
<name>A0ABV2PYY2_9GAMM</name>
<organism evidence="1 2">
    <name type="scientific">Rhodanobacter soli</name>
    <dbReference type="NCBI Taxonomy" id="590609"/>
    <lineage>
        <taxon>Bacteria</taxon>
        <taxon>Pseudomonadati</taxon>
        <taxon>Pseudomonadota</taxon>
        <taxon>Gammaproteobacteria</taxon>
        <taxon>Lysobacterales</taxon>
        <taxon>Rhodanobacteraceae</taxon>
        <taxon>Rhodanobacter</taxon>
    </lineage>
</organism>
<proteinExistence type="predicted"/>
<sequence length="184" mass="20580">MRMFVTPPLPPPTIPAPVIMEDVRYYVIEGRSESELVAQMNAKGYLDEHGRYWGYTSPQLKWGFDTESVEGRCYLVDPKVVVIITTTLPTWTPPPGTSAALMAKWRAFDRAIRHHEGEHAQIARDEARELVALMRKHRHDVSCSGLDASLQAEGRVIMRKADAANAELDKRTGHGATEGVAISW</sequence>